<sequence>MPTVYDYLQQHASLILSDIKRLVQAESPSLNKVAVDRCGDVLQSIMAERLDVQAQVCPQEKLGNHLLFSVGNGPQVTSILGHFDTVWECGELEMVEKDGRLYGPGVLDMKGGLVQAIWAVRALVQTGALSPHRIQFICPSDEELGSPSSRKWIEQCAADSARVLVAEPAVARTHEAKIARKGSGRFEVKITGRSAHAGNNPEDGISAIEEMAHQILALHSLNAPQAGTTVNVGLASGGGKINVVADHAVLGVDLRVSNMAEAARVEAAIKDCQPHLAGAQVVVTGGMSRPPMEQTPQNLALFLQAQHAAERLGITLKGKAVGGGSDGNFTSALGIPTLDGLGATGSGIHARDEHIIIDDIPLRTALLAEIILGSGEVAI</sequence>
<evidence type="ECO:0000256" key="4">
    <source>
        <dbReference type="PIRSR" id="PIRSR037238-1"/>
    </source>
</evidence>
<reference evidence="7" key="1">
    <citation type="submission" date="2011-01" db="EMBL/GenBank/DDBJ databases">
        <title>Complete sequence of chromosome of Rahnella sp. Y9602.</title>
        <authorList>
            <consortium name="US DOE Joint Genome Institute"/>
            <person name="Lucas S."/>
            <person name="Copeland A."/>
            <person name="Lapidus A."/>
            <person name="Cheng J.-F."/>
            <person name="Goodwin L."/>
            <person name="Pitluck S."/>
            <person name="Lu M."/>
            <person name="Detter J.C."/>
            <person name="Han C."/>
            <person name="Tapia R."/>
            <person name="Land M."/>
            <person name="Hauser L."/>
            <person name="Kyrpides N."/>
            <person name="Ivanova N."/>
            <person name="Ovchinnikova G."/>
            <person name="Pagani I."/>
            <person name="Sobecky P.A."/>
            <person name="Martinez R.J."/>
            <person name="Woyke T."/>
        </authorList>
    </citation>
    <scope>NUCLEOTIDE SEQUENCE [LARGE SCALE GENOMIC DNA]</scope>
    <source>
        <strain evidence="7">Y9602</strain>
    </source>
</reference>
<proteinExistence type="predicted"/>
<gene>
    <name evidence="6" type="ordered locus">Rahaq_0787</name>
</gene>
<dbReference type="PANTHER" id="PTHR43808">
    <property type="entry name" value="ACETYLORNITHINE DEACETYLASE"/>
    <property type="match status" value="1"/>
</dbReference>
<dbReference type="InterPro" id="IPR036264">
    <property type="entry name" value="Bact_exopeptidase_dim_dom"/>
</dbReference>
<organism evidence="6 7">
    <name type="scientific">Rahnella sp. (strain Y9602)</name>
    <dbReference type="NCBI Taxonomy" id="2703885"/>
    <lineage>
        <taxon>Bacteria</taxon>
        <taxon>Pseudomonadati</taxon>
        <taxon>Pseudomonadota</taxon>
        <taxon>Gammaproteobacteria</taxon>
        <taxon>Enterobacterales</taxon>
        <taxon>Yersiniaceae</taxon>
        <taxon>Rahnella</taxon>
    </lineage>
</organism>
<dbReference type="GO" id="GO:0016787">
    <property type="term" value="F:hydrolase activity"/>
    <property type="evidence" value="ECO:0007669"/>
    <property type="project" value="UniProtKB-KW"/>
</dbReference>
<dbReference type="InterPro" id="IPR050072">
    <property type="entry name" value="Peptidase_M20A"/>
</dbReference>
<dbReference type="KEGG" id="rah:Rahaq_0787"/>
<dbReference type="InterPro" id="IPR017150">
    <property type="entry name" value="Pept_M20_glutamate_carboxypep"/>
</dbReference>
<dbReference type="PANTHER" id="PTHR43808:SF9">
    <property type="entry name" value="BLL0789 PROTEIN"/>
    <property type="match status" value="1"/>
</dbReference>
<reference evidence="6 7" key="2">
    <citation type="journal article" date="2012" name="J. Bacteriol.">
        <title>Complete Genome Sequence of Rahnella sp. Strain Y9602, a Gammaproteobacterium Isolate from Metal- and Radionuclide-Contaminated Soil.</title>
        <authorList>
            <person name="Martinez R.J."/>
            <person name="Bruce D."/>
            <person name="Detter C."/>
            <person name="Goodwin L.A."/>
            <person name="Han J."/>
            <person name="Han C.S."/>
            <person name="Held B."/>
            <person name="Land M.L."/>
            <person name="Mikhailova N."/>
            <person name="Nolan M."/>
            <person name="Pennacchio L."/>
            <person name="Pitluck S."/>
            <person name="Tapia R."/>
            <person name="Woyke T."/>
            <person name="Sobecky P.A."/>
        </authorList>
    </citation>
    <scope>NUCLEOTIDE SEQUENCE [LARGE SCALE GENOMIC DNA]</scope>
    <source>
        <strain evidence="6 7">Y9602</strain>
    </source>
</reference>
<feature type="active site" evidence="4">
    <location>
        <position position="84"/>
    </location>
</feature>
<feature type="active site" description="Proton acceptor" evidence="4">
    <location>
        <position position="142"/>
    </location>
</feature>
<dbReference type="AlphaFoldDB" id="A0A0H3F684"/>
<dbReference type="SUPFAM" id="SSF53187">
    <property type="entry name" value="Zn-dependent exopeptidases"/>
    <property type="match status" value="1"/>
</dbReference>
<dbReference type="CDD" id="cd03885">
    <property type="entry name" value="M20_CPDG2"/>
    <property type="match status" value="1"/>
</dbReference>
<dbReference type="eggNOG" id="COG0624">
    <property type="taxonomic scope" value="Bacteria"/>
</dbReference>
<dbReference type="Pfam" id="PF07687">
    <property type="entry name" value="M20_dimer"/>
    <property type="match status" value="1"/>
</dbReference>
<dbReference type="GO" id="GO:0046872">
    <property type="term" value="F:metal ion binding"/>
    <property type="evidence" value="ECO:0007669"/>
    <property type="project" value="UniProtKB-KW"/>
</dbReference>
<keyword evidence="3" id="KW-0170">Cobalt</keyword>
<dbReference type="Proteomes" id="UP000007257">
    <property type="component" value="Chromosome"/>
</dbReference>
<evidence type="ECO:0000256" key="3">
    <source>
        <dbReference type="ARBA" id="ARBA00023285"/>
    </source>
</evidence>
<dbReference type="HOGENOM" id="CLU_021802_7_0_6"/>
<keyword evidence="2" id="KW-0378">Hydrolase</keyword>
<dbReference type="Gene3D" id="3.40.630.10">
    <property type="entry name" value="Zn peptidases"/>
    <property type="match status" value="1"/>
</dbReference>
<dbReference type="PIRSF" id="PIRSF037238">
    <property type="entry name" value="Carboxypeptidase_G2"/>
    <property type="match status" value="1"/>
</dbReference>
<evidence type="ECO:0000256" key="2">
    <source>
        <dbReference type="ARBA" id="ARBA00022801"/>
    </source>
</evidence>
<dbReference type="EMBL" id="CP002505">
    <property type="protein sequence ID" value="ADW72414.1"/>
    <property type="molecule type" value="Genomic_DNA"/>
</dbReference>
<dbReference type="Gene3D" id="3.30.70.360">
    <property type="match status" value="1"/>
</dbReference>
<accession>A0A0H3F684</accession>
<protein>
    <submittedName>
        <fullName evidence="6">Peptidase M20</fullName>
    </submittedName>
</protein>
<evidence type="ECO:0000313" key="6">
    <source>
        <dbReference type="EMBL" id="ADW72414.1"/>
    </source>
</evidence>
<dbReference type="SUPFAM" id="SSF55031">
    <property type="entry name" value="Bacterial exopeptidase dimerisation domain"/>
    <property type="match status" value="1"/>
</dbReference>
<dbReference type="RefSeq" id="WP_013574119.1">
    <property type="nucleotide sequence ID" value="NC_015061.1"/>
</dbReference>
<feature type="domain" description="Peptidase M20 dimerisation" evidence="5">
    <location>
        <begin position="178"/>
        <end position="271"/>
    </location>
</feature>
<evidence type="ECO:0000259" key="5">
    <source>
        <dbReference type="Pfam" id="PF07687"/>
    </source>
</evidence>
<keyword evidence="1" id="KW-0479">Metal-binding</keyword>
<name>A0A0H3F684_RAHSY</name>
<evidence type="ECO:0000256" key="1">
    <source>
        <dbReference type="ARBA" id="ARBA00022723"/>
    </source>
</evidence>
<dbReference type="InterPro" id="IPR011650">
    <property type="entry name" value="Peptidase_M20_dimer"/>
</dbReference>
<dbReference type="Pfam" id="PF01546">
    <property type="entry name" value="Peptidase_M20"/>
    <property type="match status" value="1"/>
</dbReference>
<dbReference type="OrthoDB" id="9776600at2"/>
<dbReference type="InterPro" id="IPR002933">
    <property type="entry name" value="Peptidase_M20"/>
</dbReference>
<evidence type="ECO:0000313" key="7">
    <source>
        <dbReference type="Proteomes" id="UP000007257"/>
    </source>
</evidence>